<protein>
    <submittedName>
        <fullName evidence="2">Uncharacterized protein</fullName>
    </submittedName>
</protein>
<dbReference type="EMBL" id="CM009756">
    <property type="protein sequence ID" value="PUZ44416.1"/>
    <property type="molecule type" value="Genomic_DNA"/>
</dbReference>
<reference evidence="2 3" key="1">
    <citation type="submission" date="2018-04" db="EMBL/GenBank/DDBJ databases">
        <title>WGS assembly of Panicum hallii var. hallii HAL2.</title>
        <authorList>
            <person name="Lovell J."/>
            <person name="Jenkins J."/>
            <person name="Lowry D."/>
            <person name="Mamidi S."/>
            <person name="Sreedasyam A."/>
            <person name="Weng X."/>
            <person name="Barry K."/>
            <person name="Bonette J."/>
            <person name="Campitelli B."/>
            <person name="Daum C."/>
            <person name="Gordon S."/>
            <person name="Gould B."/>
            <person name="Lipzen A."/>
            <person name="MacQueen A."/>
            <person name="Palacio-Mejia J."/>
            <person name="Plott C."/>
            <person name="Shakirov E."/>
            <person name="Shu S."/>
            <person name="Yoshinaga Y."/>
            <person name="Zane M."/>
            <person name="Rokhsar D."/>
            <person name="Grimwood J."/>
            <person name="Schmutz J."/>
            <person name="Juenger T."/>
        </authorList>
    </citation>
    <scope>NUCLEOTIDE SEQUENCE [LARGE SCALE GENOMIC DNA]</scope>
    <source>
        <strain evidence="3">cv. HAL2</strain>
    </source>
</reference>
<evidence type="ECO:0000313" key="2">
    <source>
        <dbReference type="EMBL" id="PUZ44416.1"/>
    </source>
</evidence>
<evidence type="ECO:0000313" key="3">
    <source>
        <dbReference type="Proteomes" id="UP000244336"/>
    </source>
</evidence>
<dbReference type="Gramene" id="PUZ44416">
    <property type="protein sequence ID" value="PUZ44416"/>
    <property type="gene ID" value="GQ55_8G091400"/>
</dbReference>
<name>A0A2T7CM62_9POAL</name>
<proteinExistence type="predicted"/>
<accession>A0A2T7CM62</accession>
<dbReference type="Proteomes" id="UP000244336">
    <property type="component" value="Chromosome 8"/>
</dbReference>
<feature type="region of interest" description="Disordered" evidence="1">
    <location>
        <begin position="23"/>
        <end position="83"/>
    </location>
</feature>
<evidence type="ECO:0000256" key="1">
    <source>
        <dbReference type="SAM" id="MobiDB-lite"/>
    </source>
</evidence>
<gene>
    <name evidence="2" type="ORF">GQ55_8G091400</name>
</gene>
<organism evidence="2 3">
    <name type="scientific">Panicum hallii var. hallii</name>
    <dbReference type="NCBI Taxonomy" id="1504633"/>
    <lineage>
        <taxon>Eukaryota</taxon>
        <taxon>Viridiplantae</taxon>
        <taxon>Streptophyta</taxon>
        <taxon>Embryophyta</taxon>
        <taxon>Tracheophyta</taxon>
        <taxon>Spermatophyta</taxon>
        <taxon>Magnoliopsida</taxon>
        <taxon>Liliopsida</taxon>
        <taxon>Poales</taxon>
        <taxon>Poaceae</taxon>
        <taxon>PACMAD clade</taxon>
        <taxon>Panicoideae</taxon>
        <taxon>Panicodae</taxon>
        <taxon>Paniceae</taxon>
        <taxon>Panicinae</taxon>
        <taxon>Panicum</taxon>
        <taxon>Panicum sect. Panicum</taxon>
    </lineage>
</organism>
<sequence length="83" mass="9027">MRLWMPTAWGFSARLSLISPQNSIRPIDTGKHSPSLVSIPSTPRARAGERRRCLPISSSDLATAASPPPTSQSNIRTWAGRSE</sequence>
<keyword evidence="3" id="KW-1185">Reference proteome</keyword>
<dbReference type="AlphaFoldDB" id="A0A2T7CM62"/>